<dbReference type="EMBL" id="CAJNIZ010021805">
    <property type="protein sequence ID" value="CAE7455981.1"/>
    <property type="molecule type" value="Genomic_DNA"/>
</dbReference>
<feature type="non-terminal residue" evidence="1">
    <location>
        <position position="307"/>
    </location>
</feature>
<dbReference type="OrthoDB" id="443398at2759"/>
<dbReference type="Proteomes" id="UP000649617">
    <property type="component" value="Unassembled WGS sequence"/>
</dbReference>
<reference evidence="1" key="1">
    <citation type="submission" date="2021-02" db="EMBL/GenBank/DDBJ databases">
        <authorList>
            <person name="Dougan E. K."/>
            <person name="Rhodes N."/>
            <person name="Thang M."/>
            <person name="Chan C."/>
        </authorList>
    </citation>
    <scope>NUCLEOTIDE SEQUENCE</scope>
</reference>
<dbReference type="AlphaFoldDB" id="A0A812RU15"/>
<proteinExistence type="predicted"/>
<gene>
    <name evidence="1" type="ORF">SPIL2461_LOCUS11209</name>
</gene>
<sequence>MGDLQPGTNWYIRTDQKYLQPKSTQQFADHNQQYVHQKLTKPRVDDHYEFMLEEIVQEVRAGRTNGPFRQPPSWPTTTIAPPGYDLTLLPLPRTEPKVAMAFSIKQTGSDGKDKIRRGEDWRRSGHNSTCIMHDQPFHHTPDHFASLVIQTHQTHPTADMHVWGHDHDGAYRQLPLDNPENAYVLLHTPQGPTLWSHNVLLFGSSASVWGYNRFGDAMVSVSRLFGKVGRAPLKAIYARAHGEVDRAWFFQGRLPKEILLQFSSNTAFVYLLEAWVALLAPLVFEPLLGDFYIQCCDNEAARHAIIK</sequence>
<protein>
    <submittedName>
        <fullName evidence="1">Uncharacterized protein</fullName>
    </submittedName>
</protein>
<accession>A0A812RU15</accession>
<evidence type="ECO:0000313" key="2">
    <source>
        <dbReference type="Proteomes" id="UP000649617"/>
    </source>
</evidence>
<comment type="caution">
    <text evidence="1">The sequence shown here is derived from an EMBL/GenBank/DDBJ whole genome shotgun (WGS) entry which is preliminary data.</text>
</comment>
<name>A0A812RU15_SYMPI</name>
<evidence type="ECO:0000313" key="1">
    <source>
        <dbReference type="EMBL" id="CAE7455981.1"/>
    </source>
</evidence>
<keyword evidence="2" id="KW-1185">Reference proteome</keyword>
<organism evidence="1 2">
    <name type="scientific">Symbiodinium pilosum</name>
    <name type="common">Dinoflagellate</name>
    <dbReference type="NCBI Taxonomy" id="2952"/>
    <lineage>
        <taxon>Eukaryota</taxon>
        <taxon>Sar</taxon>
        <taxon>Alveolata</taxon>
        <taxon>Dinophyceae</taxon>
        <taxon>Suessiales</taxon>
        <taxon>Symbiodiniaceae</taxon>
        <taxon>Symbiodinium</taxon>
    </lineage>
</organism>